<gene>
    <name evidence="3" type="ORF">AMPC_19930</name>
</gene>
<protein>
    <recommendedName>
        <fullName evidence="2">Fibronectin type-III domain-containing protein</fullName>
    </recommendedName>
</protein>
<dbReference type="EMBL" id="AP025592">
    <property type="protein sequence ID" value="BDG08880.1"/>
    <property type="molecule type" value="Genomic_DNA"/>
</dbReference>
<evidence type="ECO:0000256" key="1">
    <source>
        <dbReference type="SAM" id="SignalP"/>
    </source>
</evidence>
<dbReference type="InterPro" id="IPR036116">
    <property type="entry name" value="FN3_sf"/>
</dbReference>
<reference evidence="4" key="1">
    <citation type="journal article" date="2022" name="Int. J. Syst. Evol. Microbiol.">
        <title>Anaeromyxobacter oryzae sp. nov., Anaeromyxobacter diazotrophicus sp. nov. and Anaeromyxobacter paludicola sp. nov., isolated from paddy soils.</title>
        <authorList>
            <person name="Itoh H."/>
            <person name="Xu Z."/>
            <person name="Mise K."/>
            <person name="Masuda Y."/>
            <person name="Ushijima N."/>
            <person name="Hayakawa C."/>
            <person name="Shiratori Y."/>
            <person name="Senoo K."/>
        </authorList>
    </citation>
    <scope>NUCLEOTIDE SEQUENCE [LARGE SCALE GENOMIC DNA]</scope>
    <source>
        <strain evidence="4">Red630</strain>
    </source>
</reference>
<accession>A0ABN6NA53</accession>
<dbReference type="RefSeq" id="WP_248346174.1">
    <property type="nucleotide sequence ID" value="NZ_AP025592.1"/>
</dbReference>
<name>A0ABN6NA53_9BACT</name>
<feature type="signal peptide" evidence="1">
    <location>
        <begin position="1"/>
        <end position="18"/>
    </location>
</feature>
<dbReference type="InterPro" id="IPR003961">
    <property type="entry name" value="FN3_dom"/>
</dbReference>
<evidence type="ECO:0000313" key="3">
    <source>
        <dbReference type="EMBL" id="BDG08880.1"/>
    </source>
</evidence>
<organism evidence="3 4">
    <name type="scientific">Anaeromyxobacter paludicola</name>
    <dbReference type="NCBI Taxonomy" id="2918171"/>
    <lineage>
        <taxon>Bacteria</taxon>
        <taxon>Pseudomonadati</taxon>
        <taxon>Myxococcota</taxon>
        <taxon>Myxococcia</taxon>
        <taxon>Myxococcales</taxon>
        <taxon>Cystobacterineae</taxon>
        <taxon>Anaeromyxobacteraceae</taxon>
        <taxon>Anaeromyxobacter</taxon>
    </lineage>
</organism>
<keyword evidence="4" id="KW-1185">Reference proteome</keyword>
<dbReference type="Gene3D" id="2.60.40.10">
    <property type="entry name" value="Immunoglobulins"/>
    <property type="match status" value="1"/>
</dbReference>
<dbReference type="SUPFAM" id="SSF49265">
    <property type="entry name" value="Fibronectin type III"/>
    <property type="match status" value="1"/>
</dbReference>
<feature type="domain" description="Fibronectin type-III" evidence="2">
    <location>
        <begin position="146"/>
        <end position="246"/>
    </location>
</feature>
<evidence type="ECO:0000313" key="4">
    <source>
        <dbReference type="Proteomes" id="UP001162734"/>
    </source>
</evidence>
<evidence type="ECO:0000259" key="2">
    <source>
        <dbReference type="PROSITE" id="PS50853"/>
    </source>
</evidence>
<dbReference type="InterPro" id="IPR013783">
    <property type="entry name" value="Ig-like_fold"/>
</dbReference>
<dbReference type="Proteomes" id="UP001162734">
    <property type="component" value="Chromosome"/>
</dbReference>
<dbReference type="PROSITE" id="PS50853">
    <property type="entry name" value="FN3"/>
    <property type="match status" value="1"/>
</dbReference>
<sequence>MVPRLAALLLLLPSVALGAVTISVSESADSDGYVNIAECQGSTDNLTAAWSGVTSTSTNLSLYVSDTSGCIDTGSSSTTVRGTAIDASASASGPSTNPVTTASNAASLAGLGGCNTYQPIYFCLFDGAPSSTTLVAQGSIQLDGLRPAAPDIQSVTPGNAALTVYWTAGTGSDGGTTGAAKSYEAHAVNASNTSEDHSQTVTSGTSVRIGGLQNDVTYNVYVYALSAGGNYSAASAAVQGSPIPVDDFWTSYKNAGGRDSGGCSSGAAGAVALLLSPLLLLARKRRRS</sequence>
<feature type="chain" id="PRO_5046019335" description="Fibronectin type-III domain-containing protein" evidence="1">
    <location>
        <begin position="19"/>
        <end position="288"/>
    </location>
</feature>
<keyword evidence="1" id="KW-0732">Signal</keyword>
<proteinExistence type="predicted"/>